<protein>
    <submittedName>
        <fullName evidence="1">Uncharacterized protein</fullName>
    </submittedName>
</protein>
<name>A0A511JN59_9CELL</name>
<dbReference type="RefSeq" id="WP_146846684.1">
    <property type="nucleotide sequence ID" value="NZ_BJWH01000013.1"/>
</dbReference>
<gene>
    <name evidence="1" type="ORF">CTE05_25500</name>
</gene>
<proteinExistence type="predicted"/>
<dbReference type="Proteomes" id="UP000321049">
    <property type="component" value="Unassembled WGS sequence"/>
</dbReference>
<evidence type="ECO:0000313" key="2">
    <source>
        <dbReference type="Proteomes" id="UP000321049"/>
    </source>
</evidence>
<sequence length="113" mass="12827">MSSDNLHLCYYLSESHLPVRRVSAHPDLSVLLQFSGPRGGSRAAACHPETVLEETRVERLTLVSEIHHLHFEPPVFLRPGETFWVEGRTLHIRTPDLAVRQVTARPSRPDDAR</sequence>
<reference evidence="1 2" key="1">
    <citation type="submission" date="2019-07" db="EMBL/GenBank/DDBJ databases">
        <title>Whole genome shotgun sequence of Cellulomonas terrae NBRC 100819.</title>
        <authorList>
            <person name="Hosoyama A."/>
            <person name="Uohara A."/>
            <person name="Ohji S."/>
            <person name="Ichikawa N."/>
        </authorList>
    </citation>
    <scope>NUCLEOTIDE SEQUENCE [LARGE SCALE GENOMIC DNA]</scope>
    <source>
        <strain evidence="1 2">NBRC 100819</strain>
    </source>
</reference>
<comment type="caution">
    <text evidence="1">The sequence shown here is derived from an EMBL/GenBank/DDBJ whole genome shotgun (WGS) entry which is preliminary data.</text>
</comment>
<dbReference type="AlphaFoldDB" id="A0A511JN59"/>
<accession>A0A511JN59</accession>
<organism evidence="1 2">
    <name type="scientific">Cellulomonas terrae</name>
    <dbReference type="NCBI Taxonomy" id="311234"/>
    <lineage>
        <taxon>Bacteria</taxon>
        <taxon>Bacillati</taxon>
        <taxon>Actinomycetota</taxon>
        <taxon>Actinomycetes</taxon>
        <taxon>Micrococcales</taxon>
        <taxon>Cellulomonadaceae</taxon>
        <taxon>Cellulomonas</taxon>
    </lineage>
</organism>
<evidence type="ECO:0000313" key="1">
    <source>
        <dbReference type="EMBL" id="GEL99003.1"/>
    </source>
</evidence>
<keyword evidence="2" id="KW-1185">Reference proteome</keyword>
<dbReference type="OrthoDB" id="3401882at2"/>
<dbReference type="EMBL" id="BJWH01000013">
    <property type="protein sequence ID" value="GEL99003.1"/>
    <property type="molecule type" value="Genomic_DNA"/>
</dbReference>